<accession>A0A6P5G931</accession>
<dbReference type="PANTHER" id="PTHR33265">
    <property type="entry name" value="AVR9/CF-9 RAPIDLY ELICITED PROTEIN-RELATED"/>
    <property type="match status" value="1"/>
</dbReference>
<dbReference type="PANTHER" id="PTHR33265:SF5">
    <property type="entry name" value="COTTON FIBER PROTEIN"/>
    <property type="match status" value="1"/>
</dbReference>
<evidence type="ECO:0000313" key="2">
    <source>
        <dbReference type="Proteomes" id="UP000515123"/>
    </source>
</evidence>
<sequence length="177" mass="20860">MAATTTTATTMLAQRLWCLLRKALLWARKGGALNRRLVADLRVVCNRLRSLQGGRSSSMLRYDELHYRECELSFAETPTFQLKMFKSKFRCINPAVDSDDEEHFEYKYDDDDDDDDKNSDALYLEYDKENYECQSKHEDGSVDRKADEFIAKFYLQVRLQRELSMQKRQQNNAKKTE</sequence>
<keyword evidence="1" id="KW-0732">Signal</keyword>
<organism evidence="2 3">
    <name type="scientific">Ananas comosus</name>
    <name type="common">Pineapple</name>
    <name type="synonym">Ananas ananas</name>
    <dbReference type="NCBI Taxonomy" id="4615"/>
    <lineage>
        <taxon>Eukaryota</taxon>
        <taxon>Viridiplantae</taxon>
        <taxon>Streptophyta</taxon>
        <taxon>Embryophyta</taxon>
        <taxon>Tracheophyta</taxon>
        <taxon>Spermatophyta</taxon>
        <taxon>Magnoliopsida</taxon>
        <taxon>Liliopsida</taxon>
        <taxon>Poales</taxon>
        <taxon>Bromeliaceae</taxon>
        <taxon>Bromelioideae</taxon>
        <taxon>Ananas</taxon>
    </lineage>
</organism>
<dbReference type="AlphaFoldDB" id="A0A6P5G931"/>
<reference evidence="3" key="2">
    <citation type="submission" date="2025-08" db="UniProtKB">
        <authorList>
            <consortium name="RefSeq"/>
        </authorList>
    </citation>
    <scope>IDENTIFICATION</scope>
    <source>
        <tissue evidence="3">Leaf</tissue>
    </source>
</reference>
<proteinExistence type="predicted"/>
<gene>
    <name evidence="3" type="primary">LOC109719471</name>
</gene>
<keyword evidence="2" id="KW-1185">Reference proteome</keyword>
<dbReference type="Pfam" id="PF05553">
    <property type="entry name" value="DUF761"/>
    <property type="match status" value="1"/>
</dbReference>
<evidence type="ECO:0000313" key="3">
    <source>
        <dbReference type="RefSeq" id="XP_020101770.1"/>
    </source>
</evidence>
<protein>
    <submittedName>
        <fullName evidence="3">Uncharacterized protein LOC109719471</fullName>
    </submittedName>
</protein>
<dbReference type="GeneID" id="109719471"/>
<dbReference type="OrthoDB" id="1929803at2759"/>
<dbReference type="Gramene" id="Aco013729.1.mrna1">
    <property type="protein sequence ID" value="Aco013729.1.mrna1.cds1"/>
    <property type="gene ID" value="Aco013729.1.path1"/>
</dbReference>
<name>A0A6P5G931_ANACO</name>
<dbReference type="InterPro" id="IPR008480">
    <property type="entry name" value="DUF761_pln"/>
</dbReference>
<feature type="signal peptide" evidence="1">
    <location>
        <begin position="1"/>
        <end position="27"/>
    </location>
</feature>
<dbReference type="Proteomes" id="UP000515123">
    <property type="component" value="Linkage group 13"/>
</dbReference>
<evidence type="ECO:0000256" key="1">
    <source>
        <dbReference type="SAM" id="SignalP"/>
    </source>
</evidence>
<feature type="chain" id="PRO_5027996467" evidence="1">
    <location>
        <begin position="28"/>
        <end position="177"/>
    </location>
</feature>
<reference evidence="2" key="1">
    <citation type="journal article" date="2015" name="Nat. Genet.">
        <title>The pineapple genome and the evolution of CAM photosynthesis.</title>
        <authorList>
            <person name="Ming R."/>
            <person name="VanBuren R."/>
            <person name="Wai C.M."/>
            <person name="Tang H."/>
            <person name="Schatz M.C."/>
            <person name="Bowers J.E."/>
            <person name="Lyons E."/>
            <person name="Wang M.L."/>
            <person name="Chen J."/>
            <person name="Biggers E."/>
            <person name="Zhang J."/>
            <person name="Huang L."/>
            <person name="Zhang L."/>
            <person name="Miao W."/>
            <person name="Zhang J."/>
            <person name="Ye Z."/>
            <person name="Miao C."/>
            <person name="Lin Z."/>
            <person name="Wang H."/>
            <person name="Zhou H."/>
            <person name="Yim W.C."/>
            <person name="Priest H.D."/>
            <person name="Zheng C."/>
            <person name="Woodhouse M."/>
            <person name="Edger P.P."/>
            <person name="Guyot R."/>
            <person name="Guo H.B."/>
            <person name="Guo H."/>
            <person name="Zheng G."/>
            <person name="Singh R."/>
            <person name="Sharma A."/>
            <person name="Min X."/>
            <person name="Zheng Y."/>
            <person name="Lee H."/>
            <person name="Gurtowski J."/>
            <person name="Sedlazeck F.J."/>
            <person name="Harkess A."/>
            <person name="McKain M.R."/>
            <person name="Liao Z."/>
            <person name="Fang J."/>
            <person name="Liu J."/>
            <person name="Zhang X."/>
            <person name="Zhang Q."/>
            <person name="Hu W."/>
            <person name="Qin Y."/>
            <person name="Wang K."/>
            <person name="Chen L.Y."/>
            <person name="Shirley N."/>
            <person name="Lin Y.R."/>
            <person name="Liu L.Y."/>
            <person name="Hernandez A.G."/>
            <person name="Wright C.L."/>
            <person name="Bulone V."/>
            <person name="Tuskan G.A."/>
            <person name="Heath K."/>
            <person name="Zee F."/>
            <person name="Moore P.H."/>
            <person name="Sunkar R."/>
            <person name="Leebens-Mack J.H."/>
            <person name="Mockler T."/>
            <person name="Bennetzen J.L."/>
            <person name="Freeling M."/>
            <person name="Sankoff D."/>
            <person name="Paterson A.H."/>
            <person name="Zhu X."/>
            <person name="Yang X."/>
            <person name="Smith J.A."/>
            <person name="Cushman J.C."/>
            <person name="Paull R.E."/>
            <person name="Yu Q."/>
        </authorList>
    </citation>
    <scope>NUCLEOTIDE SEQUENCE [LARGE SCALE GENOMIC DNA]</scope>
    <source>
        <strain evidence="2">cv. F153</strain>
    </source>
</reference>
<dbReference type="RefSeq" id="XP_020101770.1">
    <property type="nucleotide sequence ID" value="XM_020246181.1"/>
</dbReference>